<gene>
    <name evidence="3" type="ORF">QTG54_007111</name>
</gene>
<protein>
    <submittedName>
        <fullName evidence="3">BTB/POZ domain-containing protein</fullName>
    </submittedName>
</protein>
<organism evidence="3 4">
    <name type="scientific">Skeletonema marinoi</name>
    <dbReference type="NCBI Taxonomy" id="267567"/>
    <lineage>
        <taxon>Eukaryota</taxon>
        <taxon>Sar</taxon>
        <taxon>Stramenopiles</taxon>
        <taxon>Ochrophyta</taxon>
        <taxon>Bacillariophyta</taxon>
        <taxon>Coscinodiscophyceae</taxon>
        <taxon>Thalassiosirophycidae</taxon>
        <taxon>Thalassiosirales</taxon>
        <taxon>Skeletonemataceae</taxon>
        <taxon>Skeletonema</taxon>
        <taxon>Skeletonema marinoi-dohrnii complex</taxon>
    </lineage>
</organism>
<feature type="compositionally biased region" description="Low complexity" evidence="1">
    <location>
        <begin position="19"/>
        <end position="32"/>
    </location>
</feature>
<dbReference type="Gene3D" id="3.30.710.10">
    <property type="entry name" value="Potassium Channel Kv1.1, Chain A"/>
    <property type="match status" value="1"/>
</dbReference>
<dbReference type="PANTHER" id="PTHR24410">
    <property type="entry name" value="HL07962P-RELATED"/>
    <property type="match status" value="1"/>
</dbReference>
<dbReference type="EMBL" id="JATAAI010000011">
    <property type="protein sequence ID" value="KAK1742546.1"/>
    <property type="molecule type" value="Genomic_DNA"/>
</dbReference>
<evidence type="ECO:0000313" key="4">
    <source>
        <dbReference type="Proteomes" id="UP001224775"/>
    </source>
</evidence>
<evidence type="ECO:0000256" key="1">
    <source>
        <dbReference type="SAM" id="MobiDB-lite"/>
    </source>
</evidence>
<keyword evidence="4" id="KW-1185">Reference proteome</keyword>
<sequence length="539" mass="59337">MDQEEDHHNTKMSAEDSSDTTGSTTSDTSPSTRDILSDIHSLLNDEELTDIHLIPESTDGDDENETITEVPAIKAILAARSPVFRRCLYGDFRETQPNSNNDDDVLEVKLDYSGRVLQLLVEFCFTDKLASLTDSNAKNNSTLERKVRLLTQLNGAAHYFDIPKLEQDIQTHLNVMMTQHPSLACAILDEASKVPSGEELGLLAMERIHDLPKAALLLWNHNHQQSHGYNSSIASTINNAANNAYTGFGWGERGGVIALNASLLEQVIFDEQSSASELTKFLCLQRWVEGCRHVVSTDDFELPRKMDDSAGDDDEEDDAILSSRTPKMKHLHSEKADISAPPPPAYKDDALSDGQHEQRLIIARHLAEKIDLSLIPASDLSSTITESNLISTHDLYQAYRLQALNAERSKSRVFVEGAGLEEVNGTYIQGGVHEGTPMYNKEGVWRGREEVFRIFLCTFSNGNRSWSLSIVPKGKAPGKTTDIDFYECPVSYGKGGGLGSPLFGGAADNIIPNKGWKLVNYGQSPVPKFSLVGGCLEDA</sequence>
<dbReference type="AlphaFoldDB" id="A0AAD8YC20"/>
<dbReference type="PROSITE" id="PS50097">
    <property type="entry name" value="BTB"/>
    <property type="match status" value="1"/>
</dbReference>
<dbReference type="Pfam" id="PF00651">
    <property type="entry name" value="BTB"/>
    <property type="match status" value="1"/>
</dbReference>
<feature type="domain" description="BTB" evidence="2">
    <location>
        <begin position="49"/>
        <end position="133"/>
    </location>
</feature>
<proteinExistence type="predicted"/>
<dbReference type="PANTHER" id="PTHR24410:SF23">
    <property type="entry name" value="BTB DOMAIN-CONTAINING PROTEIN-RELATED"/>
    <property type="match status" value="1"/>
</dbReference>
<feature type="region of interest" description="Disordered" evidence="1">
    <location>
        <begin position="323"/>
        <end position="350"/>
    </location>
</feature>
<dbReference type="SUPFAM" id="SSF54695">
    <property type="entry name" value="POZ domain"/>
    <property type="match status" value="1"/>
</dbReference>
<evidence type="ECO:0000259" key="2">
    <source>
        <dbReference type="PROSITE" id="PS50097"/>
    </source>
</evidence>
<dbReference type="InterPro" id="IPR011333">
    <property type="entry name" value="SKP1/BTB/POZ_sf"/>
</dbReference>
<comment type="caution">
    <text evidence="3">The sequence shown here is derived from an EMBL/GenBank/DDBJ whole genome shotgun (WGS) entry which is preliminary data.</text>
</comment>
<accession>A0AAD8YC20</accession>
<reference evidence="3" key="1">
    <citation type="submission" date="2023-06" db="EMBL/GenBank/DDBJ databases">
        <title>Survivors Of The Sea: Transcriptome response of Skeletonema marinoi to long-term dormancy.</title>
        <authorList>
            <person name="Pinder M.I.M."/>
            <person name="Kourtchenko O."/>
            <person name="Robertson E.K."/>
            <person name="Larsson T."/>
            <person name="Maumus F."/>
            <person name="Osuna-Cruz C.M."/>
            <person name="Vancaester E."/>
            <person name="Stenow R."/>
            <person name="Vandepoele K."/>
            <person name="Ploug H."/>
            <person name="Bruchert V."/>
            <person name="Godhe A."/>
            <person name="Topel M."/>
        </authorList>
    </citation>
    <scope>NUCLEOTIDE SEQUENCE</scope>
    <source>
        <strain evidence="3">R05AC</strain>
    </source>
</reference>
<evidence type="ECO:0000313" key="3">
    <source>
        <dbReference type="EMBL" id="KAK1742546.1"/>
    </source>
</evidence>
<feature type="region of interest" description="Disordered" evidence="1">
    <location>
        <begin position="1"/>
        <end position="36"/>
    </location>
</feature>
<dbReference type="InterPro" id="IPR051481">
    <property type="entry name" value="BTB-POZ/Galectin-3-binding"/>
</dbReference>
<dbReference type="InterPro" id="IPR000210">
    <property type="entry name" value="BTB/POZ_dom"/>
</dbReference>
<name>A0AAD8YC20_9STRA</name>
<dbReference type="Proteomes" id="UP001224775">
    <property type="component" value="Unassembled WGS sequence"/>
</dbReference>